<reference evidence="6 7" key="1">
    <citation type="submission" date="2018-01" db="EMBL/GenBank/DDBJ databases">
        <title>Glutamicibacter soli strain NHPC-3 Whole genome sequence and assembly.</title>
        <authorList>
            <person name="Choudhury P."/>
            <person name="Gupta D."/>
            <person name="Sengupta K."/>
            <person name="Jawed A."/>
            <person name="Sultana N."/>
            <person name="Saha P."/>
        </authorList>
    </citation>
    <scope>NUCLEOTIDE SEQUENCE [LARGE SCALE GENOMIC DNA]</scope>
    <source>
        <strain evidence="6 7">NHPC-3</strain>
    </source>
</reference>
<protein>
    <submittedName>
        <fullName evidence="6">TetR/AcrR family transcriptional regulator</fullName>
    </submittedName>
</protein>
<dbReference type="Gene3D" id="1.10.357.10">
    <property type="entry name" value="Tetracycline Repressor, domain 2"/>
    <property type="match status" value="1"/>
</dbReference>
<dbReference type="InterPro" id="IPR036271">
    <property type="entry name" value="Tet_transcr_reg_TetR-rel_C_sf"/>
</dbReference>
<proteinExistence type="predicted"/>
<keyword evidence="7" id="KW-1185">Reference proteome</keyword>
<dbReference type="PANTHER" id="PTHR30055:SF160">
    <property type="entry name" value="TRANSCRIPTIONAL REGULATORY PROTEIN (PROBABLY ASNC-FAMILY)-RELATED"/>
    <property type="match status" value="1"/>
</dbReference>
<dbReference type="InterPro" id="IPR050109">
    <property type="entry name" value="HTH-type_TetR-like_transc_reg"/>
</dbReference>
<dbReference type="InterPro" id="IPR001647">
    <property type="entry name" value="HTH_TetR"/>
</dbReference>
<dbReference type="PROSITE" id="PS50977">
    <property type="entry name" value="HTH_TETR_2"/>
    <property type="match status" value="1"/>
</dbReference>
<keyword evidence="1" id="KW-0805">Transcription regulation</keyword>
<dbReference type="InterPro" id="IPR009057">
    <property type="entry name" value="Homeodomain-like_sf"/>
</dbReference>
<keyword evidence="2 4" id="KW-0238">DNA-binding</keyword>
<keyword evidence="3" id="KW-0804">Transcription</keyword>
<accession>A0A365YP22</accession>
<sequence>MAEVESLKGHRTQRMPREARRRQLLQAAHEVFVGNGYHGASMDDIADVAKVSKPVLYQHFPGKRELYLALLDSHLEDFSRRLDEAIQSTDDNRQRVFATINTYYQYIKSESQAYRLIFESDVLSDPLIAARIEEFNNNLSTSISKVVVKDTDLNEAEGLLAGRALAGLSQVSARYWATSDDSVDQQTAVDLISRLAWRGISQFPKEK</sequence>
<organism evidence="6 7">
    <name type="scientific">Glutamicibacter soli</name>
    <dbReference type="NCBI Taxonomy" id="453836"/>
    <lineage>
        <taxon>Bacteria</taxon>
        <taxon>Bacillati</taxon>
        <taxon>Actinomycetota</taxon>
        <taxon>Actinomycetes</taxon>
        <taxon>Micrococcales</taxon>
        <taxon>Micrococcaceae</taxon>
        <taxon>Glutamicibacter</taxon>
    </lineage>
</organism>
<comment type="caution">
    <text evidence="6">The sequence shown here is derived from an EMBL/GenBank/DDBJ whole genome shotgun (WGS) entry which is preliminary data.</text>
</comment>
<dbReference type="GO" id="GO:0003700">
    <property type="term" value="F:DNA-binding transcription factor activity"/>
    <property type="evidence" value="ECO:0007669"/>
    <property type="project" value="TreeGrafter"/>
</dbReference>
<dbReference type="PRINTS" id="PR00455">
    <property type="entry name" value="HTHTETR"/>
</dbReference>
<dbReference type="Proteomes" id="UP000252167">
    <property type="component" value="Unassembled WGS sequence"/>
</dbReference>
<dbReference type="EMBL" id="POAF01000001">
    <property type="protein sequence ID" value="RBM04279.1"/>
    <property type="molecule type" value="Genomic_DNA"/>
</dbReference>
<evidence type="ECO:0000256" key="1">
    <source>
        <dbReference type="ARBA" id="ARBA00023015"/>
    </source>
</evidence>
<dbReference type="RefSeq" id="WP_047119551.1">
    <property type="nucleotide sequence ID" value="NZ_POAF01000001.1"/>
</dbReference>
<dbReference type="SUPFAM" id="SSF46689">
    <property type="entry name" value="Homeodomain-like"/>
    <property type="match status" value="1"/>
</dbReference>
<dbReference type="InterPro" id="IPR023772">
    <property type="entry name" value="DNA-bd_HTH_TetR-type_CS"/>
</dbReference>
<dbReference type="SUPFAM" id="SSF48498">
    <property type="entry name" value="Tetracyclin repressor-like, C-terminal domain"/>
    <property type="match status" value="1"/>
</dbReference>
<evidence type="ECO:0000313" key="7">
    <source>
        <dbReference type="Proteomes" id="UP000252167"/>
    </source>
</evidence>
<dbReference type="PANTHER" id="PTHR30055">
    <property type="entry name" value="HTH-TYPE TRANSCRIPTIONAL REGULATOR RUTR"/>
    <property type="match status" value="1"/>
</dbReference>
<evidence type="ECO:0000313" key="6">
    <source>
        <dbReference type="EMBL" id="RBM04279.1"/>
    </source>
</evidence>
<evidence type="ECO:0000259" key="5">
    <source>
        <dbReference type="PROSITE" id="PS50977"/>
    </source>
</evidence>
<evidence type="ECO:0000256" key="3">
    <source>
        <dbReference type="ARBA" id="ARBA00023163"/>
    </source>
</evidence>
<dbReference type="PROSITE" id="PS01081">
    <property type="entry name" value="HTH_TETR_1"/>
    <property type="match status" value="1"/>
</dbReference>
<dbReference type="AlphaFoldDB" id="A0A365YP22"/>
<dbReference type="Pfam" id="PF00440">
    <property type="entry name" value="TetR_N"/>
    <property type="match status" value="1"/>
</dbReference>
<feature type="DNA-binding region" description="H-T-H motif" evidence="4">
    <location>
        <begin position="41"/>
        <end position="60"/>
    </location>
</feature>
<dbReference type="GO" id="GO:0000976">
    <property type="term" value="F:transcription cis-regulatory region binding"/>
    <property type="evidence" value="ECO:0007669"/>
    <property type="project" value="TreeGrafter"/>
</dbReference>
<dbReference type="FunFam" id="1.10.10.60:FF:000141">
    <property type="entry name" value="TetR family transcriptional regulator"/>
    <property type="match status" value="1"/>
</dbReference>
<dbReference type="GO" id="GO:0045892">
    <property type="term" value="P:negative regulation of DNA-templated transcription"/>
    <property type="evidence" value="ECO:0007669"/>
    <property type="project" value="UniProtKB-ARBA"/>
</dbReference>
<feature type="domain" description="HTH tetR-type" evidence="5">
    <location>
        <begin position="18"/>
        <end position="78"/>
    </location>
</feature>
<gene>
    <name evidence="6" type="ORF">C1H84_03100</name>
</gene>
<evidence type="ECO:0000256" key="2">
    <source>
        <dbReference type="ARBA" id="ARBA00023125"/>
    </source>
</evidence>
<evidence type="ECO:0000256" key="4">
    <source>
        <dbReference type="PROSITE-ProRule" id="PRU00335"/>
    </source>
</evidence>
<name>A0A365YP22_9MICC</name>